<evidence type="ECO:0000256" key="4">
    <source>
        <dbReference type="ARBA" id="ARBA00022692"/>
    </source>
</evidence>
<evidence type="ECO:0000256" key="8">
    <source>
        <dbReference type="ARBA" id="ARBA00023136"/>
    </source>
</evidence>
<evidence type="ECO:0000313" key="11">
    <source>
        <dbReference type="EMBL" id="MBP0438941.1"/>
    </source>
</evidence>
<feature type="chain" id="PRO_5035339403" description="Porin" evidence="10">
    <location>
        <begin position="23"/>
        <end position="361"/>
    </location>
</feature>
<keyword evidence="12" id="KW-1185">Reference proteome</keyword>
<organism evidence="11 12">
    <name type="scientific">Tianweitania sediminis</name>
    <dbReference type="NCBI Taxonomy" id="1502156"/>
    <lineage>
        <taxon>Bacteria</taxon>
        <taxon>Pseudomonadati</taxon>
        <taxon>Pseudomonadota</taxon>
        <taxon>Alphaproteobacteria</taxon>
        <taxon>Hyphomicrobiales</taxon>
        <taxon>Phyllobacteriaceae</taxon>
        <taxon>Tianweitania</taxon>
    </lineage>
</organism>
<dbReference type="SUPFAM" id="SSF56935">
    <property type="entry name" value="Porins"/>
    <property type="match status" value="1"/>
</dbReference>
<comment type="function">
    <text evidence="10">Forms passive diffusion pores that allow small molecular weight hydrophilic materials across the outer membrane.</text>
</comment>
<dbReference type="Pfam" id="PF02530">
    <property type="entry name" value="Porin_2"/>
    <property type="match status" value="1"/>
</dbReference>
<accession>A0A8J7RIB5</accession>
<dbReference type="EMBL" id="JAGIYY010000002">
    <property type="protein sequence ID" value="MBP0438941.1"/>
    <property type="molecule type" value="Genomic_DNA"/>
</dbReference>
<evidence type="ECO:0000256" key="5">
    <source>
        <dbReference type="ARBA" id="ARBA00022729"/>
    </source>
</evidence>
<keyword evidence="5 10" id="KW-0732">Signal</keyword>
<evidence type="ECO:0000256" key="1">
    <source>
        <dbReference type="ARBA" id="ARBA00009521"/>
    </source>
</evidence>
<protein>
    <recommendedName>
        <fullName evidence="10">Porin</fullName>
    </recommendedName>
</protein>
<proteinExistence type="inferred from homology"/>
<comment type="caution">
    <text evidence="11">The sequence shown here is derived from an EMBL/GenBank/DDBJ whole genome shotgun (WGS) entry which is preliminary data.</text>
</comment>
<evidence type="ECO:0000256" key="3">
    <source>
        <dbReference type="ARBA" id="ARBA00022452"/>
    </source>
</evidence>
<dbReference type="AlphaFoldDB" id="A0A8J7RIB5"/>
<dbReference type="GO" id="GO:0015288">
    <property type="term" value="F:porin activity"/>
    <property type="evidence" value="ECO:0007669"/>
    <property type="project" value="UniProtKB-KW"/>
</dbReference>
<dbReference type="GO" id="GO:0046930">
    <property type="term" value="C:pore complex"/>
    <property type="evidence" value="ECO:0007669"/>
    <property type="project" value="UniProtKB-KW"/>
</dbReference>
<comment type="subcellular location">
    <subcellularLocation>
        <location evidence="10">Cell outer membrane</location>
        <topology evidence="10">Multi-pass membrane protein</topology>
    </subcellularLocation>
</comment>
<keyword evidence="9 10" id="KW-0998">Cell outer membrane</keyword>
<reference evidence="11" key="1">
    <citation type="submission" date="2021-03" db="EMBL/GenBank/DDBJ databases">
        <title>Genome sequencing and assembly of Tianweitania sediminis.</title>
        <authorList>
            <person name="Chhetri G."/>
        </authorList>
    </citation>
    <scope>NUCLEOTIDE SEQUENCE</scope>
    <source>
        <strain evidence="11">Z8</strain>
    </source>
</reference>
<dbReference type="Proteomes" id="UP000666240">
    <property type="component" value="Unassembled WGS sequence"/>
</dbReference>
<keyword evidence="3 10" id="KW-1134">Transmembrane beta strand</keyword>
<dbReference type="RefSeq" id="WP_209334942.1">
    <property type="nucleotide sequence ID" value="NZ_JAGIYY010000002.1"/>
</dbReference>
<evidence type="ECO:0000256" key="2">
    <source>
        <dbReference type="ARBA" id="ARBA00022448"/>
    </source>
</evidence>
<keyword evidence="8 10" id="KW-0472">Membrane</keyword>
<name>A0A8J7RIB5_9HYPH</name>
<dbReference type="GO" id="GO:0006811">
    <property type="term" value="P:monoatomic ion transport"/>
    <property type="evidence" value="ECO:0007669"/>
    <property type="project" value="UniProtKB-KW"/>
</dbReference>
<keyword evidence="2 10" id="KW-0813">Transport</keyword>
<comment type="domain">
    <text evidence="10">Consists of 16-stranded beta-barrel sheets, with large surface-exposed loops, that form a transmembrane pore at the center of each barrel. The pore is partially ocluded by a peptide loop that folds into the pore lumen.</text>
</comment>
<keyword evidence="6 10" id="KW-0406">Ion transport</keyword>
<evidence type="ECO:0000256" key="7">
    <source>
        <dbReference type="ARBA" id="ARBA00023114"/>
    </source>
</evidence>
<dbReference type="InterPro" id="IPR003684">
    <property type="entry name" value="Porin_alphabac"/>
</dbReference>
<comment type="similarity">
    <text evidence="1 10">Belongs to the alphaproteobacteria porin family.</text>
</comment>
<evidence type="ECO:0000256" key="10">
    <source>
        <dbReference type="RuleBase" id="RU364005"/>
    </source>
</evidence>
<evidence type="ECO:0000256" key="9">
    <source>
        <dbReference type="ARBA" id="ARBA00023237"/>
    </source>
</evidence>
<sequence>MNIKSLLLGSAAAMIAVSGARAADAIVIAEPEPVEYVRVCDVYGTGYFYIPGTETCLKIGGYFRYEVRASFDDFSNGQYGQVDEGYGKRARFAPTFTVKSETELGTLTGYARFYAQWDTWDNSSTGFPEGRSSNATTIDHMQISLATANGTFLVGKGDTPYSRFLGYAGPTIYEGRYGFNNSGEISYTYTGANGFSAIIAAVENTANSDWDTNFEGGVNFKQGWGSIGAIAGYDAVRENWGAKVGLRFTVPNTAVKLNLDGFYSSDDDGVAGVYSIISPNGAIAEYSVLAGAAFALTEKVGLAATAQWFSDNDTFVGSDDEWEFSLGMPISPVSGLSITPEVAYDTFSEDFTGILRFQRSF</sequence>
<evidence type="ECO:0000313" key="12">
    <source>
        <dbReference type="Proteomes" id="UP000666240"/>
    </source>
</evidence>
<feature type="signal peptide" evidence="10">
    <location>
        <begin position="1"/>
        <end position="22"/>
    </location>
</feature>
<dbReference type="GO" id="GO:0009279">
    <property type="term" value="C:cell outer membrane"/>
    <property type="evidence" value="ECO:0007669"/>
    <property type="project" value="UniProtKB-SubCell"/>
</dbReference>
<gene>
    <name evidence="11" type="ORF">J5Y06_09795</name>
</gene>
<keyword evidence="7 10" id="KW-0626">Porin</keyword>
<keyword evidence="4 10" id="KW-0812">Transmembrane</keyword>
<evidence type="ECO:0000256" key="6">
    <source>
        <dbReference type="ARBA" id="ARBA00023065"/>
    </source>
</evidence>